<protein>
    <recommendedName>
        <fullName evidence="5">Cell wall glycoprotein</fullName>
    </recommendedName>
</protein>
<evidence type="ECO:0008006" key="5">
    <source>
        <dbReference type="Google" id="ProtNLM"/>
    </source>
</evidence>
<dbReference type="InParanoid" id="K1X6F8"/>
<dbReference type="AlphaFoldDB" id="K1X6F8"/>
<feature type="region of interest" description="Disordered" evidence="1">
    <location>
        <begin position="242"/>
        <end position="322"/>
    </location>
</feature>
<keyword evidence="4" id="KW-1185">Reference proteome</keyword>
<dbReference type="HOGENOM" id="CLU_785446_0_0_1"/>
<dbReference type="KEGG" id="mbe:MBM_01374"/>
<feature type="compositionally biased region" description="Pro residues" evidence="1">
    <location>
        <begin position="244"/>
        <end position="279"/>
    </location>
</feature>
<evidence type="ECO:0000256" key="2">
    <source>
        <dbReference type="SAM" id="SignalP"/>
    </source>
</evidence>
<feature type="signal peptide" evidence="2">
    <location>
        <begin position="1"/>
        <end position="18"/>
    </location>
</feature>
<keyword evidence="2" id="KW-0732">Signal</keyword>
<reference evidence="3 4" key="1">
    <citation type="journal article" date="2012" name="BMC Genomics">
        <title>Sequencing the genome of Marssonina brunnea reveals fungus-poplar co-evolution.</title>
        <authorList>
            <person name="Zhu S."/>
            <person name="Cao Y.-Z."/>
            <person name="Jiang C."/>
            <person name="Tan B.-Y."/>
            <person name="Wang Z."/>
            <person name="Feng S."/>
            <person name="Zhang L."/>
            <person name="Su X.-H."/>
            <person name="Brejova B."/>
            <person name="Vinar T."/>
            <person name="Xu M."/>
            <person name="Wang M.-X."/>
            <person name="Zhang S.-G."/>
            <person name="Huang M.-R."/>
            <person name="Wu R."/>
            <person name="Zhou Y."/>
        </authorList>
    </citation>
    <scope>NUCLEOTIDE SEQUENCE [LARGE SCALE GENOMIC DNA]</scope>
    <source>
        <strain evidence="3 4">MB_m1</strain>
    </source>
</reference>
<proteinExistence type="predicted"/>
<sequence length="353" mass="36324">MVARSVSLLATFALTANANYFYKPYSPPEPPAPEPYVASPYAGLPKPDVTTSSALPAYSAPKDCEKVRSDCQSQPGANQAYCSALYAQCAGTTDGLNVPAPSSTQDKGVHTTLCPTSSYVVEGDKTHTIYYTSTSTMGPEETYTPYGKGAPVPTSPATEECHAQYNRCRSGSTHFSTCVAQLLSCKKQAMDDYLSGKGKKHSGKTEGYPTPASSDCQAKYDACRSSGSPNLSACVSELEACKSPPAPPAQGPPAPPAEAPPAPPAKTYPPEAPPAPPAKTYPVEAPPAMTYPAQGPPAPPAGVPSTSFATKPVGTAPGAPSPTASQYTFTGAASTLQVGSVGLLSLAAFVFLL</sequence>
<evidence type="ECO:0000313" key="4">
    <source>
        <dbReference type="Proteomes" id="UP000006753"/>
    </source>
</evidence>
<dbReference type="Proteomes" id="UP000006753">
    <property type="component" value="Unassembled WGS sequence"/>
</dbReference>
<dbReference type="EMBL" id="JH921429">
    <property type="protein sequence ID" value="EKD20692.1"/>
    <property type="molecule type" value="Genomic_DNA"/>
</dbReference>
<evidence type="ECO:0000313" key="3">
    <source>
        <dbReference type="EMBL" id="EKD20692.1"/>
    </source>
</evidence>
<gene>
    <name evidence="3" type="ORF">MBM_01374</name>
</gene>
<accession>K1X6F8</accession>
<evidence type="ECO:0000256" key="1">
    <source>
        <dbReference type="SAM" id="MobiDB-lite"/>
    </source>
</evidence>
<feature type="chain" id="PRO_5003855185" description="Cell wall glycoprotein" evidence="2">
    <location>
        <begin position="19"/>
        <end position="353"/>
    </location>
</feature>
<organism evidence="3 4">
    <name type="scientific">Marssonina brunnea f. sp. multigermtubi (strain MB_m1)</name>
    <name type="common">Marssonina leaf spot fungus</name>
    <dbReference type="NCBI Taxonomy" id="1072389"/>
    <lineage>
        <taxon>Eukaryota</taxon>
        <taxon>Fungi</taxon>
        <taxon>Dikarya</taxon>
        <taxon>Ascomycota</taxon>
        <taxon>Pezizomycotina</taxon>
        <taxon>Leotiomycetes</taxon>
        <taxon>Helotiales</taxon>
        <taxon>Drepanopezizaceae</taxon>
        <taxon>Drepanopeziza</taxon>
    </lineage>
</organism>
<name>K1X6F8_MARBU</name>
<dbReference type="OrthoDB" id="3553219at2759"/>